<dbReference type="SUPFAM" id="SSF47576">
    <property type="entry name" value="Calponin-homology domain, CH-domain"/>
    <property type="match status" value="1"/>
</dbReference>
<dbReference type="InterPro" id="IPR050606">
    <property type="entry name" value="Calponin-like"/>
</dbReference>
<dbReference type="AlphaFoldDB" id="A0A4E9FKL0"/>
<dbReference type="Proteomes" id="UP000006672">
    <property type="component" value="Unassembled WGS sequence"/>
</dbReference>
<dbReference type="WBParaSite" id="Bm11241.1">
    <property type="protein sequence ID" value="Bm11241.1"/>
    <property type="gene ID" value="WBGene00231502"/>
</dbReference>
<dbReference type="CTD" id="6102036"/>
<reference evidence="4" key="1">
    <citation type="journal article" date="2007" name="Science">
        <title>Draft genome of the filarial nematode parasite Brugia malayi.</title>
        <authorList>
            <person name="Ghedin E."/>
            <person name="Wang S."/>
            <person name="Spiro D."/>
            <person name="Caler E."/>
            <person name="Zhao Q."/>
            <person name="Crabtree J."/>
            <person name="Allen J.E."/>
            <person name="Delcher A.L."/>
            <person name="Guiliano D.B."/>
            <person name="Miranda-Saavedra D."/>
            <person name="Angiuoli S.V."/>
            <person name="Creasy T."/>
            <person name="Amedeo P."/>
            <person name="Haas B."/>
            <person name="El-Sayed N.M."/>
            <person name="Wortman J.R."/>
            <person name="Feldblyum T."/>
            <person name="Tallon L."/>
            <person name="Schatz M."/>
            <person name="Shumway M."/>
            <person name="Koo H."/>
            <person name="Salzberg S.L."/>
            <person name="Schobel S."/>
            <person name="Pertea M."/>
            <person name="Pop M."/>
            <person name="White O."/>
            <person name="Barton G.J."/>
            <person name="Carlow C.K."/>
            <person name="Crawford M.J."/>
            <person name="Daub J."/>
            <person name="Dimmic M.W."/>
            <person name="Estes C.F."/>
            <person name="Foster J.M."/>
            <person name="Ganatra M."/>
            <person name="Gregory W.F."/>
            <person name="Johnson N.M."/>
            <person name="Jin J."/>
            <person name="Komuniecki R."/>
            <person name="Korf I."/>
            <person name="Kumar S."/>
            <person name="Laney S."/>
            <person name="Li B.W."/>
            <person name="Li W."/>
            <person name="Lindblom T.H."/>
            <person name="Lustigman S."/>
            <person name="Ma D."/>
            <person name="Maina C.V."/>
            <person name="Martin D.M."/>
            <person name="McCarter J.P."/>
            <person name="McReynolds L."/>
            <person name="Mitreva M."/>
            <person name="Nutman T.B."/>
            <person name="Parkinson J."/>
            <person name="Peregrin-Alvarez J.M."/>
            <person name="Poole C."/>
            <person name="Ren Q."/>
            <person name="Saunders L."/>
            <person name="Sluder A.E."/>
            <person name="Smith K."/>
            <person name="Stanke M."/>
            <person name="Unnasch T.R."/>
            <person name="Ware J."/>
            <person name="Wei A.D."/>
            <person name="Weil G."/>
            <person name="Williams D.J."/>
            <person name="Zhang Y."/>
            <person name="Williams S.A."/>
            <person name="Fraser-Liggett C."/>
            <person name="Slatko B."/>
            <person name="Blaxter M.L."/>
            <person name="Scott A.L."/>
        </authorList>
    </citation>
    <scope>NUCLEOTIDE SEQUENCE</scope>
    <source>
        <strain evidence="4">FR3</strain>
    </source>
</reference>
<evidence type="ECO:0000313" key="4">
    <source>
        <dbReference type="Proteomes" id="UP000006672"/>
    </source>
</evidence>
<dbReference type="InterPro" id="IPR000557">
    <property type="entry name" value="Calponin_repeat"/>
</dbReference>
<sequence length="254" mass="27787">MTERATKSGLALEAQRKIREKYDSELAGQLLEWVAQLTGKSFSTDGDVKNFLGVFKDGTALCSLANALQPGSVKKINTSAMAFKQMENISFFLSFAEKHIAKSELFQTVDLFEGQDPNAVVVCLSSLARKSEELFGKPGLGPKLNGVQSMTVLAYMKLNLNVSSAEAKGEKREWSEEKLRAGETIIGLQMGSNKGANASGINMGWLIEGHSLMLRSVVKQRCDRVLIFLFTELCIKVSPSDPGEVPKEICLTLM</sequence>
<dbReference type="KEGG" id="bmy:BM_BM11241"/>
<dbReference type="GeneID" id="6102036"/>
<dbReference type="GO" id="GO:0015629">
    <property type="term" value="C:actin cytoskeleton"/>
    <property type="evidence" value="ECO:0007669"/>
    <property type="project" value="TreeGrafter"/>
</dbReference>
<gene>
    <name evidence="3" type="primary">Bma-cpn-1</name>
    <name evidence="3" type="ORF">BM_BM11241</name>
</gene>
<dbReference type="InterPro" id="IPR036872">
    <property type="entry name" value="CH_dom_sf"/>
</dbReference>
<dbReference type="InterPro" id="IPR003096">
    <property type="entry name" value="SM22_calponin"/>
</dbReference>
<dbReference type="Pfam" id="PF00307">
    <property type="entry name" value="CH"/>
    <property type="match status" value="1"/>
</dbReference>
<dbReference type="OrthoDB" id="21595at2759"/>
<dbReference type="Pfam" id="PF00402">
    <property type="entry name" value="Calponin"/>
    <property type="match status" value="1"/>
</dbReference>
<evidence type="ECO:0000313" key="5">
    <source>
        <dbReference type="WBParaSite" id="Bm11241.1"/>
    </source>
</evidence>
<dbReference type="EMBL" id="CAAKNF010000194">
    <property type="protein sequence ID" value="VIO97277.1"/>
    <property type="molecule type" value="Genomic_DNA"/>
</dbReference>
<dbReference type="RefSeq" id="XP_042936952.1">
    <property type="nucleotide sequence ID" value="XM_043081018.1"/>
</dbReference>
<reference evidence="5" key="3">
    <citation type="submission" date="2022-04" db="UniProtKB">
        <authorList>
            <consortium name="WormBaseParasite"/>
        </authorList>
    </citation>
    <scope>IDENTIFICATION</scope>
</reference>
<organism evidence="3">
    <name type="scientific">Brugia malayi</name>
    <name type="common">Filarial nematode worm</name>
    <dbReference type="NCBI Taxonomy" id="6279"/>
    <lineage>
        <taxon>Eukaryota</taxon>
        <taxon>Metazoa</taxon>
        <taxon>Ecdysozoa</taxon>
        <taxon>Nematoda</taxon>
        <taxon>Chromadorea</taxon>
        <taxon>Rhabditida</taxon>
        <taxon>Spirurina</taxon>
        <taxon>Spiruromorpha</taxon>
        <taxon>Filarioidea</taxon>
        <taxon>Onchocercidae</taxon>
        <taxon>Brugia</taxon>
    </lineage>
</organism>
<dbReference type="PANTHER" id="PTHR47385:SF14">
    <property type="entry name" value="TRANSGELIN"/>
    <property type="match status" value="1"/>
</dbReference>
<dbReference type="PANTHER" id="PTHR47385">
    <property type="entry name" value="CALPONIN"/>
    <property type="match status" value="1"/>
</dbReference>
<accession>A0A8L7SMQ6</accession>
<accession>A0A4E9FKL0</accession>
<dbReference type="Gene3D" id="1.10.418.10">
    <property type="entry name" value="Calponin-like domain"/>
    <property type="match status" value="1"/>
</dbReference>
<comment type="similarity">
    <text evidence="1">Belongs to the calponin family.</text>
</comment>
<evidence type="ECO:0000256" key="1">
    <source>
        <dbReference type="ARBA" id="ARBA00009631"/>
    </source>
</evidence>
<name>A0A4E9FKL0_BRUMA</name>
<dbReference type="PROSITE" id="PS50021">
    <property type="entry name" value="CH"/>
    <property type="match status" value="1"/>
</dbReference>
<dbReference type="InterPro" id="IPR001715">
    <property type="entry name" value="CH_dom"/>
</dbReference>
<evidence type="ECO:0000259" key="2">
    <source>
        <dbReference type="PROSITE" id="PS50021"/>
    </source>
</evidence>
<feature type="domain" description="Calponin-homology (CH)" evidence="2">
    <location>
        <begin position="24"/>
        <end position="132"/>
    </location>
</feature>
<protein>
    <submittedName>
        <fullName evidence="3 5">CPN-1, putative</fullName>
    </submittedName>
</protein>
<dbReference type="PRINTS" id="PR00888">
    <property type="entry name" value="SM22CALPONIN"/>
</dbReference>
<dbReference type="GO" id="GO:0051015">
    <property type="term" value="F:actin filament binding"/>
    <property type="evidence" value="ECO:0007669"/>
    <property type="project" value="TreeGrafter"/>
</dbReference>
<dbReference type="GO" id="GO:0007015">
    <property type="term" value="P:actin filament organization"/>
    <property type="evidence" value="ECO:0007669"/>
    <property type="project" value="TreeGrafter"/>
</dbReference>
<reference evidence="3" key="2">
    <citation type="submission" date="2019-04" db="EMBL/GenBank/DDBJ databases">
        <authorList>
            <person name="Howe K."/>
            <person name="Paulini M."/>
            <person name="Williams G."/>
        </authorList>
    </citation>
    <scope>NUCLEOTIDE SEQUENCE [LARGE SCALE GENOMIC DNA]</scope>
    <source>
        <strain evidence="3">FR3</strain>
    </source>
</reference>
<dbReference type="SMART" id="SM00033">
    <property type="entry name" value="CH"/>
    <property type="match status" value="1"/>
</dbReference>
<evidence type="ECO:0000313" key="3">
    <source>
        <dbReference type="EMBL" id="VIO97277.1"/>
    </source>
</evidence>
<proteinExistence type="inferred from homology"/>
<keyword evidence="4" id="KW-1185">Reference proteome</keyword>